<dbReference type="CDD" id="cd06423">
    <property type="entry name" value="CESA_like"/>
    <property type="match status" value="1"/>
</dbReference>
<gene>
    <name evidence="5" type="ORF">DN745_02930</name>
</gene>
<dbReference type="Pfam" id="PF00535">
    <property type="entry name" value="Glycos_transf_2"/>
    <property type="match status" value="1"/>
</dbReference>
<accession>A0A2Z4FH67</accession>
<dbReference type="AlphaFoldDB" id="A0A2Z4FH67"/>
<dbReference type="PANTHER" id="PTHR43630">
    <property type="entry name" value="POLY-BETA-1,6-N-ACETYL-D-GLUCOSAMINE SYNTHASE"/>
    <property type="match status" value="1"/>
</dbReference>
<dbReference type="EMBL" id="CP030032">
    <property type="protein sequence ID" value="AWV88351.1"/>
    <property type="molecule type" value="Genomic_DNA"/>
</dbReference>
<comment type="similarity">
    <text evidence="1">Belongs to the glycosyltransferase 2 family.</text>
</comment>
<dbReference type="Gene3D" id="3.90.550.10">
    <property type="entry name" value="Spore Coat Polysaccharide Biosynthesis Protein SpsA, Chain A"/>
    <property type="match status" value="1"/>
</dbReference>
<organism evidence="5 6">
    <name type="scientific">Bradymonas sediminis</name>
    <dbReference type="NCBI Taxonomy" id="1548548"/>
    <lineage>
        <taxon>Bacteria</taxon>
        <taxon>Deltaproteobacteria</taxon>
        <taxon>Bradymonadales</taxon>
        <taxon>Bradymonadaceae</taxon>
        <taxon>Bradymonas</taxon>
    </lineage>
</organism>
<dbReference type="OrthoDB" id="276604at2"/>
<dbReference type="SUPFAM" id="SSF53448">
    <property type="entry name" value="Nucleotide-diphospho-sugar transferases"/>
    <property type="match status" value="1"/>
</dbReference>
<evidence type="ECO:0000256" key="3">
    <source>
        <dbReference type="ARBA" id="ARBA00022679"/>
    </source>
</evidence>
<evidence type="ECO:0000256" key="2">
    <source>
        <dbReference type="ARBA" id="ARBA00022676"/>
    </source>
</evidence>
<dbReference type="GO" id="GO:0016757">
    <property type="term" value="F:glycosyltransferase activity"/>
    <property type="evidence" value="ECO:0007669"/>
    <property type="project" value="UniProtKB-KW"/>
</dbReference>
<feature type="domain" description="Glycosyltransferase 2-like" evidence="4">
    <location>
        <begin position="56"/>
        <end position="257"/>
    </location>
</feature>
<dbReference type="PANTHER" id="PTHR43630:SF1">
    <property type="entry name" value="POLY-BETA-1,6-N-ACETYL-D-GLUCOSAMINE SYNTHASE"/>
    <property type="match status" value="1"/>
</dbReference>
<keyword evidence="2" id="KW-0328">Glycosyltransferase</keyword>
<dbReference type="InterPro" id="IPR029044">
    <property type="entry name" value="Nucleotide-diphossugar_trans"/>
</dbReference>
<proteinExistence type="inferred from homology"/>
<dbReference type="RefSeq" id="WP_111332013.1">
    <property type="nucleotide sequence ID" value="NZ_CP030032.1"/>
</dbReference>
<evidence type="ECO:0000313" key="5">
    <source>
        <dbReference type="EMBL" id="AWV88351.1"/>
    </source>
</evidence>
<sequence>MREWVDIFVLCYFIGLNAFYGLLIIFSVFEIARRKASQVPELDALVLAQASTPPISVIAPAFNEEQTIVDSVRAFLQLEYPHHQVLVVNDGSTDMTLQKLVEEFDLEKVDLIIRREIETEAIRGIYQSRKDARLFVVDKENGGKADALNVGINTSRFPLICCADADTIVTRKALLRMVEPFLYDPRGVVAVGGTVRLANGCQFRHGVLQKVDVPKSWLARFQIIEYLRGFLFGRMGLNRLGGNLIISGAFGLFKREAVVAVGGYARDSVGEDMEVVVKLQRHILEEKPPRKIIHISDPIAYTEAPETLELLGNQRDRWHRGMADTMWRHKAMMLNPKYGPVGLVVYPAYLMFELFGPVIELFGYFWFGAGLIFGFVDLKFAILFLIAAFWLGAMMSVQALLIDNWGFNLFRGAKPRLKLLAAAVFENLGYRQLTLWFRIRGLVKYMVGEKSWGKMTRKGFERHPDSEEGVEALPSPQEMLELSGPEALAESSKAASGGGE</sequence>
<dbReference type="InterPro" id="IPR001173">
    <property type="entry name" value="Glyco_trans_2-like"/>
</dbReference>
<evidence type="ECO:0000313" key="6">
    <source>
        <dbReference type="Proteomes" id="UP000249799"/>
    </source>
</evidence>
<protein>
    <submittedName>
        <fullName evidence="5">Glycosyltransferase family 2 protein</fullName>
    </submittedName>
</protein>
<keyword evidence="6" id="KW-1185">Reference proteome</keyword>
<dbReference type="KEGG" id="bsed:DN745_02930"/>
<evidence type="ECO:0000256" key="1">
    <source>
        <dbReference type="ARBA" id="ARBA00006739"/>
    </source>
</evidence>
<keyword evidence="3 5" id="KW-0808">Transferase</keyword>
<name>A0A2Z4FH67_9DELT</name>
<dbReference type="Proteomes" id="UP000249799">
    <property type="component" value="Chromosome"/>
</dbReference>
<reference evidence="5 6" key="1">
    <citation type="submission" date="2018-06" db="EMBL/GenBank/DDBJ databases">
        <title>Lujinxingia sediminis gen. nov. sp. nov., a new facultative anaerobic member of the class Deltaproteobacteria, and proposal of Lujinxingaceae fam. nov.</title>
        <authorList>
            <person name="Guo L.-Y."/>
            <person name="Li C.-M."/>
            <person name="Wang S."/>
            <person name="Du Z.-J."/>
        </authorList>
    </citation>
    <scope>NUCLEOTIDE SEQUENCE [LARGE SCALE GENOMIC DNA]</scope>
    <source>
        <strain evidence="5 6">FA350</strain>
    </source>
</reference>
<evidence type="ECO:0000259" key="4">
    <source>
        <dbReference type="Pfam" id="PF00535"/>
    </source>
</evidence>